<keyword evidence="1" id="KW-0001">2Fe-2S</keyword>
<dbReference type="InterPro" id="IPR017941">
    <property type="entry name" value="Rieske_2Fe-2S"/>
</dbReference>
<evidence type="ECO:0000313" key="6">
    <source>
        <dbReference type="EMBL" id="NHN34120.1"/>
    </source>
</evidence>
<name>A0ABX0JFF4_9BACL</name>
<dbReference type="PROSITE" id="PS51296">
    <property type="entry name" value="RIESKE"/>
    <property type="match status" value="1"/>
</dbReference>
<evidence type="ECO:0000256" key="4">
    <source>
        <dbReference type="ARBA" id="ARBA00023014"/>
    </source>
</evidence>
<dbReference type="EMBL" id="JAAOIW010000016">
    <property type="protein sequence ID" value="NHN34120.1"/>
    <property type="molecule type" value="Genomic_DNA"/>
</dbReference>
<evidence type="ECO:0000259" key="5">
    <source>
        <dbReference type="PROSITE" id="PS51296"/>
    </source>
</evidence>
<comment type="caution">
    <text evidence="6">The sequence shown here is derived from an EMBL/GenBank/DDBJ whole genome shotgun (WGS) entry which is preliminary data.</text>
</comment>
<feature type="domain" description="Rieske" evidence="5">
    <location>
        <begin position="3"/>
        <end position="115"/>
    </location>
</feature>
<dbReference type="Pfam" id="PF00355">
    <property type="entry name" value="Rieske"/>
    <property type="match status" value="1"/>
</dbReference>
<keyword evidence="2" id="KW-0479">Metal-binding</keyword>
<proteinExistence type="predicted"/>
<dbReference type="SUPFAM" id="SSF50022">
    <property type="entry name" value="ISP domain"/>
    <property type="match status" value="1"/>
</dbReference>
<protein>
    <submittedName>
        <fullName evidence="6">Rieske (2Fe-2S) protein</fullName>
    </submittedName>
</protein>
<keyword evidence="7" id="KW-1185">Reference proteome</keyword>
<reference evidence="6" key="1">
    <citation type="submission" date="2020-03" db="EMBL/GenBank/DDBJ databases">
        <title>Draft sequencing of Paenibacilllus sp. S3N08.</title>
        <authorList>
            <person name="Kim D.-U."/>
        </authorList>
    </citation>
    <scope>NUCLEOTIDE SEQUENCE</scope>
    <source>
        <strain evidence="6">S3N08</strain>
    </source>
</reference>
<dbReference type="InterPro" id="IPR036922">
    <property type="entry name" value="Rieske_2Fe-2S_sf"/>
</dbReference>
<dbReference type="CDD" id="cd03467">
    <property type="entry name" value="Rieske"/>
    <property type="match status" value="1"/>
</dbReference>
<evidence type="ECO:0000313" key="7">
    <source>
        <dbReference type="Proteomes" id="UP001165962"/>
    </source>
</evidence>
<evidence type="ECO:0000256" key="3">
    <source>
        <dbReference type="ARBA" id="ARBA00023004"/>
    </source>
</evidence>
<evidence type="ECO:0000256" key="1">
    <source>
        <dbReference type="ARBA" id="ARBA00022714"/>
    </source>
</evidence>
<sequence>MGRHLVCSIDELPPDNSKIVTLEGRSIGIFNIKGTYYALKNSCPHQSAQLCKGKVMGVMLPSGPDEYTYGREGEIIRCPWHGWEFDITNGKSIFDPSKCLVKTYDVEVVSQDAEESLTVETYPITMESGWIAVTI</sequence>
<dbReference type="RefSeq" id="WP_166154754.1">
    <property type="nucleotide sequence ID" value="NZ_JAAOIW010000016.1"/>
</dbReference>
<dbReference type="Gene3D" id="2.102.10.10">
    <property type="entry name" value="Rieske [2Fe-2S] iron-sulphur domain"/>
    <property type="match status" value="1"/>
</dbReference>
<evidence type="ECO:0000256" key="2">
    <source>
        <dbReference type="ARBA" id="ARBA00022723"/>
    </source>
</evidence>
<keyword evidence="4" id="KW-0411">Iron-sulfur</keyword>
<organism evidence="6 7">
    <name type="scientific">Paenibacillus agricola</name>
    <dbReference type="NCBI Taxonomy" id="2716264"/>
    <lineage>
        <taxon>Bacteria</taxon>
        <taxon>Bacillati</taxon>
        <taxon>Bacillota</taxon>
        <taxon>Bacilli</taxon>
        <taxon>Bacillales</taxon>
        <taxon>Paenibacillaceae</taxon>
        <taxon>Paenibacillus</taxon>
    </lineage>
</organism>
<dbReference type="PANTHER" id="PTHR21496">
    <property type="entry name" value="FERREDOXIN-RELATED"/>
    <property type="match status" value="1"/>
</dbReference>
<gene>
    <name evidence="6" type="ORF">G9U52_30330</name>
</gene>
<dbReference type="PANTHER" id="PTHR21496:SF23">
    <property type="entry name" value="3-PHENYLPROPIONATE_CINNAMIC ACID DIOXYGENASE FERREDOXIN SUBUNIT"/>
    <property type="match status" value="1"/>
</dbReference>
<keyword evidence="3" id="KW-0408">Iron</keyword>
<accession>A0ABX0JFF4</accession>
<dbReference type="Proteomes" id="UP001165962">
    <property type="component" value="Unassembled WGS sequence"/>
</dbReference>